<dbReference type="PROSITE" id="PS50222">
    <property type="entry name" value="EF_HAND_2"/>
    <property type="match status" value="4"/>
</dbReference>
<gene>
    <name evidence="14" type="primary">RCN1_2</name>
    <name evidence="14" type="ORF">Ciccas_000964</name>
</gene>
<keyword evidence="8" id="KW-0143">Chaperone</keyword>
<organism evidence="14 15">
    <name type="scientific">Cichlidogyrus casuarinus</name>
    <dbReference type="NCBI Taxonomy" id="1844966"/>
    <lineage>
        <taxon>Eukaryota</taxon>
        <taxon>Metazoa</taxon>
        <taxon>Spiralia</taxon>
        <taxon>Lophotrochozoa</taxon>
        <taxon>Platyhelminthes</taxon>
        <taxon>Monogenea</taxon>
        <taxon>Monopisthocotylea</taxon>
        <taxon>Dactylogyridea</taxon>
        <taxon>Ancyrocephalidae</taxon>
        <taxon>Cichlidogyrus</taxon>
    </lineage>
</organism>
<dbReference type="EMBL" id="JBJKFK010000058">
    <property type="protein sequence ID" value="KAL3320352.1"/>
    <property type="molecule type" value="Genomic_DNA"/>
</dbReference>
<keyword evidence="3 12" id="KW-0732">Signal</keyword>
<dbReference type="GO" id="GO:0005788">
    <property type="term" value="C:endoplasmic reticulum lumen"/>
    <property type="evidence" value="ECO:0007669"/>
    <property type="project" value="UniProtKB-SubCell"/>
</dbReference>
<evidence type="ECO:0000256" key="10">
    <source>
        <dbReference type="ARBA" id="ARBA00063143"/>
    </source>
</evidence>
<evidence type="ECO:0000256" key="4">
    <source>
        <dbReference type="ARBA" id="ARBA00022737"/>
    </source>
</evidence>
<keyword evidence="15" id="KW-1185">Reference proteome</keyword>
<dbReference type="Gene3D" id="1.10.238.10">
    <property type="entry name" value="EF-hand"/>
    <property type="match status" value="2"/>
</dbReference>
<evidence type="ECO:0000256" key="9">
    <source>
        <dbReference type="ARBA" id="ARBA00056975"/>
    </source>
</evidence>
<evidence type="ECO:0000256" key="6">
    <source>
        <dbReference type="ARBA" id="ARBA00022837"/>
    </source>
</evidence>
<dbReference type="Pfam" id="PF13499">
    <property type="entry name" value="EF-hand_7"/>
    <property type="match status" value="1"/>
</dbReference>
<feature type="domain" description="EF-hand" evidence="13">
    <location>
        <begin position="70"/>
        <end position="105"/>
    </location>
</feature>
<evidence type="ECO:0000313" key="15">
    <source>
        <dbReference type="Proteomes" id="UP001626550"/>
    </source>
</evidence>
<dbReference type="AlphaFoldDB" id="A0ABD2QLV1"/>
<keyword evidence="5" id="KW-0256">Endoplasmic reticulum</keyword>
<evidence type="ECO:0000256" key="1">
    <source>
        <dbReference type="ARBA" id="ARBA00004319"/>
    </source>
</evidence>
<name>A0ABD2QLV1_9PLAT</name>
<dbReference type="GO" id="GO:0046872">
    <property type="term" value="F:metal ion binding"/>
    <property type="evidence" value="ECO:0007669"/>
    <property type="project" value="UniProtKB-KW"/>
</dbReference>
<feature type="signal peptide" evidence="12">
    <location>
        <begin position="1"/>
        <end position="20"/>
    </location>
</feature>
<dbReference type="PROSITE" id="PS00018">
    <property type="entry name" value="EF_HAND_1"/>
    <property type="match status" value="5"/>
</dbReference>
<keyword evidence="6" id="KW-0106">Calcium</keyword>
<dbReference type="InterPro" id="IPR011992">
    <property type="entry name" value="EF-hand-dom_pair"/>
</dbReference>
<reference evidence="14 15" key="1">
    <citation type="submission" date="2024-11" db="EMBL/GenBank/DDBJ databases">
        <title>Adaptive evolution of stress response genes in parasites aligns with host niche diversity.</title>
        <authorList>
            <person name="Hahn C."/>
            <person name="Resl P."/>
        </authorList>
    </citation>
    <scope>NUCLEOTIDE SEQUENCE [LARGE SCALE GENOMIC DNA]</scope>
    <source>
        <strain evidence="14">EGGRZ-B1_66</strain>
        <tissue evidence="14">Body</tissue>
    </source>
</reference>
<feature type="domain" description="EF-hand" evidence="13">
    <location>
        <begin position="154"/>
        <end position="189"/>
    </location>
</feature>
<evidence type="ECO:0000256" key="11">
    <source>
        <dbReference type="ARBA" id="ARBA00072696"/>
    </source>
</evidence>
<evidence type="ECO:0000256" key="2">
    <source>
        <dbReference type="ARBA" id="ARBA00022723"/>
    </source>
</evidence>
<dbReference type="PANTHER" id="PTHR10827">
    <property type="entry name" value="RETICULOCALBIN"/>
    <property type="match status" value="1"/>
</dbReference>
<dbReference type="SMART" id="SM00054">
    <property type="entry name" value="EFh"/>
    <property type="match status" value="3"/>
</dbReference>
<dbReference type="Proteomes" id="UP001626550">
    <property type="component" value="Unassembled WGS sequence"/>
</dbReference>
<comment type="caution">
    <text evidence="14">The sequence shown here is derived from an EMBL/GenBank/DDBJ whole genome shotgun (WGS) entry which is preliminary data.</text>
</comment>
<sequence length="323" mass="37258">MRASLGLGLIPIFLIQCSIAHLSRSVSGLCVFGHDEKHFSADGVHNVKFDHEAFLGKDLAKQLESHTFDDNKKRLIEIFAKIDTDKNGTISEPEMYVWVKKVAQDSLLKDAKARWKDLNPENRPSVPFADFLELAFGKESMIPKEGPQWEEYVKHKASDEKRWAAADLDKDGELSFEEFQAFSHPEDFAHMRDIVVDETLQSMDLDKDGYISVDEYVADLGKALDHLPYDPKVDKRPDWAEKEAINFDTWRDKNHDGKMDREEIAQWVMPEKYDPHMAETHHLFYHADESKDHQLTIKEVLDHQDVFIGSQATNYGKMHSDEL</sequence>
<evidence type="ECO:0000256" key="3">
    <source>
        <dbReference type="ARBA" id="ARBA00022729"/>
    </source>
</evidence>
<comment type="subunit">
    <text evidence="10">Interacts with PCSK6 (immature form including the propeptide); probably involved in the maturation and the secretion of PCSK6.</text>
</comment>
<evidence type="ECO:0000256" key="7">
    <source>
        <dbReference type="ARBA" id="ARBA00023180"/>
    </source>
</evidence>
<dbReference type="InterPro" id="IPR018247">
    <property type="entry name" value="EF_Hand_1_Ca_BS"/>
</dbReference>
<comment type="function">
    <text evidence="9">Probable molecular chaperone assisting protein biosynthesis and transport in the endoplasmic reticulum. Required for the proper biosynthesis and transport of pulmonary surfactant-associated protein A/SP-A, pulmonary surfactant-associated protein D/SP-D and the lipid transporter ABCA3. By regulating both the proper expression and the degradation through the endoplasmic reticulum-associated protein degradation pathway of these proteins plays a crucial role in pulmonary surfactant homeostasis. Has an anti-fibrotic activity by negatively regulating the secretion of type I and type III collagens. This calcium-binding protein also transiently associates with immature PCSK6 and regulates its secretion.</text>
</comment>
<dbReference type="FunFam" id="1.10.238.10:FF:000104">
    <property type="entry name" value="calumenin isoform X1"/>
    <property type="match status" value="1"/>
</dbReference>
<dbReference type="PANTHER" id="PTHR10827:SF52">
    <property type="entry name" value="IP16409P"/>
    <property type="match status" value="1"/>
</dbReference>
<keyword evidence="4" id="KW-0677">Repeat</keyword>
<dbReference type="GO" id="GO:0015031">
    <property type="term" value="P:protein transport"/>
    <property type="evidence" value="ECO:0007669"/>
    <property type="project" value="UniProtKB-ARBA"/>
</dbReference>
<evidence type="ECO:0000256" key="12">
    <source>
        <dbReference type="SAM" id="SignalP"/>
    </source>
</evidence>
<keyword evidence="7" id="KW-0325">Glycoprotein</keyword>
<evidence type="ECO:0000256" key="8">
    <source>
        <dbReference type="ARBA" id="ARBA00023186"/>
    </source>
</evidence>
<protein>
    <recommendedName>
        <fullName evidence="11">Reticulocalbin-3</fullName>
    </recommendedName>
</protein>
<feature type="domain" description="EF-hand" evidence="13">
    <location>
        <begin position="191"/>
        <end position="226"/>
    </location>
</feature>
<keyword evidence="2" id="KW-0479">Metal-binding</keyword>
<evidence type="ECO:0000259" key="13">
    <source>
        <dbReference type="PROSITE" id="PS50222"/>
    </source>
</evidence>
<dbReference type="InterPro" id="IPR002048">
    <property type="entry name" value="EF_hand_dom"/>
</dbReference>
<accession>A0ABD2QLV1</accession>
<feature type="chain" id="PRO_5044742521" description="Reticulocalbin-3" evidence="12">
    <location>
        <begin position="21"/>
        <end position="323"/>
    </location>
</feature>
<comment type="subcellular location">
    <subcellularLocation>
        <location evidence="1">Endoplasmic reticulum lumen</location>
    </subcellularLocation>
</comment>
<evidence type="ECO:0000256" key="5">
    <source>
        <dbReference type="ARBA" id="ARBA00022824"/>
    </source>
</evidence>
<dbReference type="Pfam" id="PF13202">
    <property type="entry name" value="EF-hand_5"/>
    <property type="match status" value="1"/>
</dbReference>
<proteinExistence type="predicted"/>
<dbReference type="SUPFAM" id="SSF47473">
    <property type="entry name" value="EF-hand"/>
    <property type="match status" value="2"/>
</dbReference>
<feature type="domain" description="EF-hand" evidence="13">
    <location>
        <begin position="252"/>
        <end position="274"/>
    </location>
</feature>
<evidence type="ECO:0000313" key="14">
    <source>
        <dbReference type="EMBL" id="KAL3320352.1"/>
    </source>
</evidence>